<evidence type="ECO:0000313" key="2">
    <source>
        <dbReference type="Proteomes" id="UP000593765"/>
    </source>
</evidence>
<reference evidence="1 2" key="1">
    <citation type="submission" date="2020-10" db="EMBL/GenBank/DDBJ databases">
        <title>Wide distribution of Phycisphaera-like planctomycetes from WD2101 soil group in peatlands and genome analysis of the first cultivated representative.</title>
        <authorList>
            <person name="Dedysh S.N."/>
            <person name="Beletsky A.V."/>
            <person name="Ivanova A."/>
            <person name="Kulichevskaya I.S."/>
            <person name="Suzina N.E."/>
            <person name="Philippov D.A."/>
            <person name="Rakitin A.L."/>
            <person name="Mardanov A.V."/>
            <person name="Ravin N.V."/>
        </authorList>
    </citation>
    <scope>NUCLEOTIDE SEQUENCE [LARGE SCALE GENOMIC DNA]</scope>
    <source>
        <strain evidence="1 2">M1803</strain>
    </source>
</reference>
<gene>
    <name evidence="1" type="ORF">IPV69_08625</name>
</gene>
<name>A0A7M2X1T1_9BACT</name>
<dbReference type="AlphaFoldDB" id="A0A7M2X1T1"/>
<organism evidence="1 2">
    <name type="scientific">Humisphaera borealis</name>
    <dbReference type="NCBI Taxonomy" id="2807512"/>
    <lineage>
        <taxon>Bacteria</taxon>
        <taxon>Pseudomonadati</taxon>
        <taxon>Planctomycetota</taxon>
        <taxon>Phycisphaerae</taxon>
        <taxon>Tepidisphaerales</taxon>
        <taxon>Tepidisphaeraceae</taxon>
        <taxon>Humisphaera</taxon>
    </lineage>
</organism>
<proteinExistence type="predicted"/>
<keyword evidence="2" id="KW-1185">Reference proteome</keyword>
<dbReference type="RefSeq" id="WP_206294666.1">
    <property type="nucleotide sequence ID" value="NZ_CP063458.1"/>
</dbReference>
<dbReference type="EMBL" id="CP063458">
    <property type="protein sequence ID" value="QOV91402.1"/>
    <property type="molecule type" value="Genomic_DNA"/>
</dbReference>
<accession>A0A7M2X1T1</accession>
<sequence>MFKPLVPASRGEWKRMYTGTIKRLSRQLGRHAHDLADMSEDSLIAAADAMPSSPSRSRGVALQLIRKLSRLRGQKPTVKR</sequence>
<dbReference type="Proteomes" id="UP000593765">
    <property type="component" value="Chromosome"/>
</dbReference>
<dbReference type="KEGG" id="hbs:IPV69_08625"/>
<protein>
    <submittedName>
        <fullName evidence="1">Uncharacterized protein</fullName>
    </submittedName>
</protein>
<evidence type="ECO:0000313" key="1">
    <source>
        <dbReference type="EMBL" id="QOV91402.1"/>
    </source>
</evidence>